<dbReference type="Proteomes" id="UP001054945">
    <property type="component" value="Unassembled WGS sequence"/>
</dbReference>
<dbReference type="AlphaFoldDB" id="A0AAV4MTT6"/>
<feature type="domain" description="Endonuclease/exonuclease/phosphatase" evidence="1">
    <location>
        <begin position="31"/>
        <end position="117"/>
    </location>
</feature>
<gene>
    <name evidence="2" type="primary">HNAJ_LOCUS13337</name>
    <name evidence="2" type="ORF">CEXT_416191</name>
</gene>
<dbReference type="GO" id="GO:0003824">
    <property type="term" value="F:catalytic activity"/>
    <property type="evidence" value="ECO:0007669"/>
    <property type="project" value="InterPro"/>
</dbReference>
<comment type="caution">
    <text evidence="2">The sequence shown here is derived from an EMBL/GenBank/DDBJ whole genome shotgun (WGS) entry which is preliminary data.</text>
</comment>
<dbReference type="SUPFAM" id="SSF56219">
    <property type="entry name" value="DNase I-like"/>
    <property type="match status" value="1"/>
</dbReference>
<proteinExistence type="predicted"/>
<evidence type="ECO:0000259" key="1">
    <source>
        <dbReference type="Pfam" id="PF14529"/>
    </source>
</evidence>
<sequence length="142" mass="16007">MDSWVKEMKMKDYGPILLYKLPGEVSERLRMSTIFIGDVNAHSPKWGCNDTNHSGKEVEDLLNTSTLELIYNCNDPHTFLHYNGTKPNPNLLLVSADLSQSTKRSVLEDPGSGHRQILAEISFPVKTGLLNINPFFLEFQEG</sequence>
<accession>A0AAV4MTT6</accession>
<evidence type="ECO:0000313" key="2">
    <source>
        <dbReference type="EMBL" id="GIX75886.1"/>
    </source>
</evidence>
<dbReference type="InterPro" id="IPR005135">
    <property type="entry name" value="Endo/exonuclease/phosphatase"/>
</dbReference>
<dbReference type="EMBL" id="BPLR01002633">
    <property type="protein sequence ID" value="GIX75886.1"/>
    <property type="molecule type" value="Genomic_DNA"/>
</dbReference>
<dbReference type="Pfam" id="PF14529">
    <property type="entry name" value="Exo_endo_phos_2"/>
    <property type="match status" value="1"/>
</dbReference>
<evidence type="ECO:0000313" key="3">
    <source>
        <dbReference type="Proteomes" id="UP001054945"/>
    </source>
</evidence>
<protein>
    <recommendedName>
        <fullName evidence="1">Endonuclease/exonuclease/phosphatase domain-containing protein</fullName>
    </recommendedName>
</protein>
<name>A0AAV4MTT6_CAEEX</name>
<organism evidence="2 3">
    <name type="scientific">Caerostris extrusa</name>
    <name type="common">Bark spider</name>
    <name type="synonym">Caerostris bankana</name>
    <dbReference type="NCBI Taxonomy" id="172846"/>
    <lineage>
        <taxon>Eukaryota</taxon>
        <taxon>Metazoa</taxon>
        <taxon>Ecdysozoa</taxon>
        <taxon>Arthropoda</taxon>
        <taxon>Chelicerata</taxon>
        <taxon>Arachnida</taxon>
        <taxon>Araneae</taxon>
        <taxon>Araneomorphae</taxon>
        <taxon>Entelegynae</taxon>
        <taxon>Araneoidea</taxon>
        <taxon>Araneidae</taxon>
        <taxon>Caerostris</taxon>
    </lineage>
</organism>
<dbReference type="InterPro" id="IPR036691">
    <property type="entry name" value="Endo/exonu/phosph_ase_sf"/>
</dbReference>
<keyword evidence="3" id="KW-1185">Reference proteome</keyword>
<reference evidence="2 3" key="1">
    <citation type="submission" date="2021-06" db="EMBL/GenBank/DDBJ databases">
        <title>Caerostris extrusa draft genome.</title>
        <authorList>
            <person name="Kono N."/>
            <person name="Arakawa K."/>
        </authorList>
    </citation>
    <scope>NUCLEOTIDE SEQUENCE [LARGE SCALE GENOMIC DNA]</scope>
</reference>
<dbReference type="Gene3D" id="3.60.10.10">
    <property type="entry name" value="Endonuclease/exonuclease/phosphatase"/>
    <property type="match status" value="1"/>
</dbReference>